<feature type="domain" description="VWA7 Ig-like" evidence="7">
    <location>
        <begin position="682"/>
        <end position="774"/>
    </location>
</feature>
<keyword evidence="4" id="KW-0325">Glycoprotein</keyword>
<organism evidence="10 11">
    <name type="scientific">Pseudoduganella violacea</name>
    <dbReference type="NCBI Taxonomy" id="1715466"/>
    <lineage>
        <taxon>Bacteria</taxon>
        <taxon>Pseudomonadati</taxon>
        <taxon>Pseudomonadota</taxon>
        <taxon>Betaproteobacteria</taxon>
        <taxon>Burkholderiales</taxon>
        <taxon>Oxalobacteraceae</taxon>
        <taxon>Telluria group</taxon>
        <taxon>Pseudoduganella</taxon>
    </lineage>
</organism>
<evidence type="ECO:0000313" key="10">
    <source>
        <dbReference type="EMBL" id="MBB3121131.1"/>
    </source>
</evidence>
<dbReference type="PANTHER" id="PTHR14905">
    <property type="entry name" value="NG37"/>
    <property type="match status" value="1"/>
</dbReference>
<dbReference type="Pfam" id="PF25106">
    <property type="entry name" value="VWA_4"/>
    <property type="match status" value="1"/>
</dbReference>
<dbReference type="Proteomes" id="UP000541535">
    <property type="component" value="Unassembled WGS sequence"/>
</dbReference>
<evidence type="ECO:0000256" key="5">
    <source>
        <dbReference type="SAM" id="SignalP"/>
    </source>
</evidence>
<feature type="domain" description="Hemicentin/VWA7 galactose-binding" evidence="6">
    <location>
        <begin position="473"/>
        <end position="569"/>
    </location>
</feature>
<comment type="subcellular location">
    <subcellularLocation>
        <location evidence="1">Secreted</location>
    </subcellularLocation>
</comment>
<evidence type="ECO:0000259" key="7">
    <source>
        <dbReference type="Pfam" id="PF23619"/>
    </source>
</evidence>
<feature type="chain" id="PRO_5030507858" description="VWA domain-containing protein" evidence="5">
    <location>
        <begin position="33"/>
        <end position="905"/>
    </location>
</feature>
<dbReference type="SUPFAM" id="SSF53300">
    <property type="entry name" value="vWA-like"/>
    <property type="match status" value="1"/>
</dbReference>
<reference evidence="10 11" key="1">
    <citation type="submission" date="2020-08" db="EMBL/GenBank/DDBJ databases">
        <title>Genomic Encyclopedia of Type Strains, Phase III (KMG-III): the genomes of soil and plant-associated and newly described type strains.</title>
        <authorList>
            <person name="Whitman W."/>
        </authorList>
    </citation>
    <scope>NUCLEOTIDE SEQUENCE [LARGE SCALE GENOMIC DNA]</scope>
    <source>
        <strain evidence="10 11">CECT 8897</strain>
    </source>
</reference>
<dbReference type="Pfam" id="PF23619">
    <property type="entry name" value="Ig_VWA7"/>
    <property type="match status" value="1"/>
</dbReference>
<name>A0A7W5FVU0_9BURK</name>
<evidence type="ECO:0000256" key="3">
    <source>
        <dbReference type="ARBA" id="ARBA00022729"/>
    </source>
</evidence>
<evidence type="ECO:0000256" key="4">
    <source>
        <dbReference type="ARBA" id="ARBA00023180"/>
    </source>
</evidence>
<evidence type="ECO:0000259" key="8">
    <source>
        <dbReference type="Pfam" id="PF25106"/>
    </source>
</evidence>
<dbReference type="InterPro" id="IPR057615">
    <property type="entry name" value="Ig_VWA7"/>
</dbReference>
<dbReference type="AlphaFoldDB" id="A0A7W5FVU0"/>
<dbReference type="GO" id="GO:0005576">
    <property type="term" value="C:extracellular region"/>
    <property type="evidence" value="ECO:0007669"/>
    <property type="project" value="UniProtKB-SubCell"/>
</dbReference>
<gene>
    <name evidence="10" type="ORF">FHS03_004204</name>
</gene>
<accession>A0A7W5FVU0</accession>
<protein>
    <recommendedName>
        <fullName evidence="12">VWA domain-containing protein</fullName>
    </recommendedName>
</protein>
<evidence type="ECO:0000259" key="6">
    <source>
        <dbReference type="Pfam" id="PF23560"/>
    </source>
</evidence>
<evidence type="ECO:0000256" key="2">
    <source>
        <dbReference type="ARBA" id="ARBA00022525"/>
    </source>
</evidence>
<keyword evidence="3 5" id="KW-0732">Signal</keyword>
<dbReference type="InterPro" id="IPR056862">
    <property type="entry name" value="VWA7_N"/>
</dbReference>
<evidence type="ECO:0000256" key="1">
    <source>
        <dbReference type="ARBA" id="ARBA00004613"/>
    </source>
</evidence>
<proteinExistence type="predicted"/>
<keyword evidence="2" id="KW-0964">Secreted</keyword>
<dbReference type="Pfam" id="PF23560">
    <property type="entry name" value="GBD_Hemicentin"/>
    <property type="match status" value="1"/>
</dbReference>
<sequence>MRYAKLWRHCARCLPALFVLLLTFSIAPPGQAFCPKNGLLCFVTATSSGSLTHQDITQRGIETLDKTYFGVPKLTKSMQKALDEIIEANAKVDDDQVTSAKHFDGENAVGAQLRLATLKQNVIDALNATPMNTAGARQNLGSALHTIQDFYSHSNWVELGNTGANPGVGRPGPLAFAGPGVTACSGFTNTGLTCANSSNLATSLLTSGYYGGEDRVKPGAFKCSHGGPLDKSSPSSDILGYFREGINKDTRYCDISPHSTFHNAAATAAIAGTQQFVEDIKAVITFTQLKALLGAGPTLAFAIDTTGSMGGIIAGVRASATAIVNSRLDTDEEPLQYVLAPFNDPFTGPNVSTSDATSFKNSIAGLFASGGGDCPELAFSGIYNGLSLSNPSGSLFMYTDASAKDPALAGAVIGLAKAKEIKLYAILFGSCSPLEPGYLQAATETGGQAFFLSGGEAESVTQLADLVGRNNAVQLLSVVDAFATPRAYDLPVDSSMTQLTVSVSATNFVTPGVTLTRPDGTVVTPAMADTYMTLTGGVIISVKAPARGLWKLSVQDSTGPTYVNVSGTSDLSFTSFRLARFAGQPPHQGLFAIDGEPLPGQSLYALAALTPGASTAQFKLRRKDFSAISDLPLNQDETDSGKYFGPMTVPAESFLAYVTGTDSGGNAYQRVVSLMLSPQTVSITAPAPQDLRAGVSTSFIYQVRNAGPSDTFTLAAADDLHFITSVSPGAVTLGTGESANVVVQLTPPAGTSAGSADTVTATVQSASNALLRNSASLTSFVTGALETPGRPDFVATIVGQEAVVPGVTSIDVRLTNSGVGTARSMSLNSLQLRTLAGTGTATINTALSPSLPFVTPNIDVGSFITVRLTINTPAGLQRFSITENGTVSDTEGRSYSFSQAQAVIP</sequence>
<feature type="domain" description="VWA7 N-terminal" evidence="9">
    <location>
        <begin position="63"/>
        <end position="284"/>
    </location>
</feature>
<dbReference type="InterPro" id="IPR056475">
    <property type="entry name" value="GBD_Hemicentin/VWA7"/>
</dbReference>
<dbReference type="InterPro" id="IPR036465">
    <property type="entry name" value="vWFA_dom_sf"/>
</dbReference>
<feature type="signal peptide" evidence="5">
    <location>
        <begin position="1"/>
        <end position="32"/>
    </location>
</feature>
<dbReference type="InterPro" id="IPR052577">
    <property type="entry name" value="VWA7"/>
</dbReference>
<feature type="domain" description="Hemicentin-1-like von Willebrand factor A" evidence="8">
    <location>
        <begin position="299"/>
        <end position="432"/>
    </location>
</feature>
<evidence type="ECO:0008006" key="12">
    <source>
        <dbReference type="Google" id="ProtNLM"/>
    </source>
</evidence>
<dbReference type="RefSeq" id="WP_183442857.1">
    <property type="nucleotide sequence ID" value="NZ_JACHXD010000013.1"/>
</dbReference>
<evidence type="ECO:0000259" key="9">
    <source>
        <dbReference type="Pfam" id="PF25107"/>
    </source>
</evidence>
<dbReference type="Gene3D" id="3.40.50.410">
    <property type="entry name" value="von Willebrand factor, type A domain"/>
    <property type="match status" value="1"/>
</dbReference>
<keyword evidence="11" id="KW-1185">Reference proteome</keyword>
<dbReference type="PANTHER" id="PTHR14905:SF7">
    <property type="entry name" value="VON WILLEBRAND FACTOR A DOMAIN-CONTAINING PROTEIN 7"/>
    <property type="match status" value="1"/>
</dbReference>
<evidence type="ECO:0000313" key="11">
    <source>
        <dbReference type="Proteomes" id="UP000541535"/>
    </source>
</evidence>
<comment type="caution">
    <text evidence="10">The sequence shown here is derived from an EMBL/GenBank/DDBJ whole genome shotgun (WGS) entry which is preliminary data.</text>
</comment>
<dbReference type="EMBL" id="JACHXD010000013">
    <property type="protein sequence ID" value="MBB3121131.1"/>
    <property type="molecule type" value="Genomic_DNA"/>
</dbReference>
<dbReference type="InterPro" id="IPR056861">
    <property type="entry name" value="HMCN1-like_VWA"/>
</dbReference>
<dbReference type="Pfam" id="PF25107">
    <property type="entry name" value="VWA7_N"/>
    <property type="match status" value="1"/>
</dbReference>